<organism evidence="1 2">
    <name type="scientific">Trichinella britovi</name>
    <name type="common">Parasitic roundworm</name>
    <dbReference type="NCBI Taxonomy" id="45882"/>
    <lineage>
        <taxon>Eukaryota</taxon>
        <taxon>Metazoa</taxon>
        <taxon>Ecdysozoa</taxon>
        <taxon>Nematoda</taxon>
        <taxon>Enoplea</taxon>
        <taxon>Dorylaimia</taxon>
        <taxon>Trichinellida</taxon>
        <taxon>Trichinellidae</taxon>
        <taxon>Trichinella</taxon>
    </lineage>
</organism>
<gene>
    <name evidence="1" type="ORF">T03_5881</name>
</gene>
<accession>A0A0V1D0V7</accession>
<dbReference type="Proteomes" id="UP000054653">
    <property type="component" value="Unassembled WGS sequence"/>
</dbReference>
<keyword evidence="2" id="KW-1185">Reference proteome</keyword>
<dbReference type="AlphaFoldDB" id="A0A0V1D0V7"/>
<dbReference type="EMBL" id="JYDI01000059">
    <property type="protein sequence ID" value="KRY55137.1"/>
    <property type="molecule type" value="Genomic_DNA"/>
</dbReference>
<evidence type="ECO:0000313" key="1">
    <source>
        <dbReference type="EMBL" id="KRY55137.1"/>
    </source>
</evidence>
<reference evidence="1 2" key="1">
    <citation type="submission" date="2015-01" db="EMBL/GenBank/DDBJ databases">
        <title>Evolution of Trichinella species and genotypes.</title>
        <authorList>
            <person name="Korhonen P.K."/>
            <person name="Edoardo P."/>
            <person name="Giuseppe L.R."/>
            <person name="Gasser R.B."/>
        </authorList>
    </citation>
    <scope>NUCLEOTIDE SEQUENCE [LARGE SCALE GENOMIC DNA]</scope>
    <source>
        <strain evidence="1">ISS120</strain>
    </source>
</reference>
<name>A0A0V1D0V7_TRIBR</name>
<protein>
    <submittedName>
        <fullName evidence="1">Uncharacterized protein</fullName>
    </submittedName>
</protein>
<proteinExistence type="predicted"/>
<evidence type="ECO:0000313" key="2">
    <source>
        <dbReference type="Proteomes" id="UP000054653"/>
    </source>
</evidence>
<comment type="caution">
    <text evidence="1">The sequence shown here is derived from an EMBL/GenBank/DDBJ whole genome shotgun (WGS) entry which is preliminary data.</text>
</comment>
<sequence>MNNFHSGTHNFNESKFKNQYYMPYSNIFMNKYTRLSQCGKLLFLQLLVEMNATVSNGDQDDLRNLIET</sequence>